<dbReference type="PRINTS" id="PR00080">
    <property type="entry name" value="SDRFAMILY"/>
</dbReference>
<proteinExistence type="inferred from homology"/>
<dbReference type="CDD" id="cd05233">
    <property type="entry name" value="SDR_c"/>
    <property type="match status" value="1"/>
</dbReference>
<keyword evidence="4" id="KW-1185">Reference proteome</keyword>
<evidence type="ECO:0000313" key="4">
    <source>
        <dbReference type="Proteomes" id="UP001057702"/>
    </source>
</evidence>
<keyword evidence="2" id="KW-0560">Oxidoreductase</keyword>
<dbReference type="Gene3D" id="3.40.50.720">
    <property type="entry name" value="NAD(P)-binding Rossmann-like Domain"/>
    <property type="match status" value="1"/>
</dbReference>
<name>A0ABT1Q4S4_9ACTN</name>
<dbReference type="Pfam" id="PF13561">
    <property type="entry name" value="adh_short_C2"/>
    <property type="match status" value="1"/>
</dbReference>
<dbReference type="InterPro" id="IPR036291">
    <property type="entry name" value="NAD(P)-bd_dom_sf"/>
</dbReference>
<dbReference type="RefSeq" id="WP_255922780.1">
    <property type="nucleotide sequence ID" value="NZ_JANFNG010000026.1"/>
</dbReference>
<dbReference type="Proteomes" id="UP001057702">
    <property type="component" value="Unassembled WGS sequence"/>
</dbReference>
<comment type="caution">
    <text evidence="3">The sequence shown here is derived from an EMBL/GenBank/DDBJ whole genome shotgun (WGS) entry which is preliminary data.</text>
</comment>
<evidence type="ECO:0000256" key="2">
    <source>
        <dbReference type="ARBA" id="ARBA00023002"/>
    </source>
</evidence>
<dbReference type="InterPro" id="IPR002347">
    <property type="entry name" value="SDR_fam"/>
</dbReference>
<sequence>MDLGLTGKKAIVTGGVRGVGRGVVLALARAGVDVATNYRQQSEFVASLERELKGTPGDHLVARADIADPDQATAFVRAAGERYGHIDLIVNNAGAISHVPYADLDVAEWKRIVDVNLTGTHLVIQGALPYLGAGSSVINIGSKAAEAGVPLRAHYTATKAAQLGLTRSLAKELGGQGIRVNTLLLGVIHTEALDDKPAEQREQTLAMYSRKTALGRLGRPEEVAGAVLWLASDLSSYVTGAAIGVDGGIS</sequence>
<dbReference type="PRINTS" id="PR00081">
    <property type="entry name" value="GDHRDH"/>
</dbReference>
<evidence type="ECO:0000313" key="3">
    <source>
        <dbReference type="EMBL" id="MCQ4083780.1"/>
    </source>
</evidence>
<organism evidence="3 4">
    <name type="scientific">Streptomyces humicola</name>
    <dbReference type="NCBI Taxonomy" id="2953240"/>
    <lineage>
        <taxon>Bacteria</taxon>
        <taxon>Bacillati</taxon>
        <taxon>Actinomycetota</taxon>
        <taxon>Actinomycetes</taxon>
        <taxon>Kitasatosporales</taxon>
        <taxon>Streptomycetaceae</taxon>
        <taxon>Streptomyces</taxon>
    </lineage>
</organism>
<dbReference type="PANTHER" id="PTHR42760:SF83">
    <property type="entry name" value="(3R)-3-HYDROXYACYL-COA DEHYDROGENASE"/>
    <property type="match status" value="1"/>
</dbReference>
<evidence type="ECO:0000256" key="1">
    <source>
        <dbReference type="ARBA" id="ARBA00006484"/>
    </source>
</evidence>
<accession>A0ABT1Q4S4</accession>
<dbReference type="EMBL" id="JANFNG010000026">
    <property type="protein sequence ID" value="MCQ4083780.1"/>
    <property type="molecule type" value="Genomic_DNA"/>
</dbReference>
<dbReference type="PANTHER" id="PTHR42760">
    <property type="entry name" value="SHORT-CHAIN DEHYDROGENASES/REDUCTASES FAMILY MEMBER"/>
    <property type="match status" value="1"/>
</dbReference>
<dbReference type="SUPFAM" id="SSF51735">
    <property type="entry name" value="NAD(P)-binding Rossmann-fold domains"/>
    <property type="match status" value="1"/>
</dbReference>
<comment type="similarity">
    <text evidence="1">Belongs to the short-chain dehydrogenases/reductases (SDR) family.</text>
</comment>
<gene>
    <name evidence="3" type="ORF">NGB36_25095</name>
</gene>
<reference evidence="3" key="1">
    <citation type="submission" date="2022-06" db="EMBL/GenBank/DDBJ databases">
        <title>Draft genome sequence of Streptomyces sp. RB6PN25 isolated from peat swamp forest in Thailand.</title>
        <authorList>
            <person name="Duangmal K."/>
            <person name="Klaysubun C."/>
        </authorList>
    </citation>
    <scope>NUCLEOTIDE SEQUENCE</scope>
    <source>
        <strain evidence="3">RB6PN25</strain>
    </source>
</reference>
<protein>
    <submittedName>
        <fullName evidence="3">SDR family oxidoreductase</fullName>
    </submittedName>
</protein>